<evidence type="ECO:0000313" key="3">
    <source>
        <dbReference type="Proteomes" id="UP001499851"/>
    </source>
</evidence>
<proteinExistence type="predicted"/>
<dbReference type="EMBL" id="BAAAQF010000001">
    <property type="protein sequence ID" value="GAA1659848.1"/>
    <property type="molecule type" value="Genomic_DNA"/>
</dbReference>
<comment type="caution">
    <text evidence="2">The sequence shown here is derived from an EMBL/GenBank/DDBJ whole genome shotgun (WGS) entry which is preliminary data.</text>
</comment>
<feature type="region of interest" description="Disordered" evidence="1">
    <location>
        <begin position="515"/>
        <end position="548"/>
    </location>
</feature>
<accession>A0ABP4RSK4</accession>
<evidence type="ECO:0000313" key="2">
    <source>
        <dbReference type="EMBL" id="GAA1659848.1"/>
    </source>
</evidence>
<gene>
    <name evidence="2" type="ORF">GCM10009830_01030</name>
</gene>
<protein>
    <recommendedName>
        <fullName evidence="4">WXG100 family type VII secretion target</fullName>
    </recommendedName>
</protein>
<evidence type="ECO:0000256" key="1">
    <source>
        <dbReference type="SAM" id="MobiDB-lite"/>
    </source>
</evidence>
<sequence length="548" mass="59220">MGEPFQDANFGQTLRTAIEGLADALAKRWRKEVAAGVAKGDFSFPTAFRRDPSEPWWDYTHPDTFAHTWSRHCEYVKWASGDQTEPLSSVVCKGKTDVIRVDGASTVLPPDHIVCGMGTALDGVGTWAYEEAYLVLNELPKFDAHDQHRLRDGIKALRTIAGSLGAVGDGADIPLQSAGSAVGAAARICNQDGQNPGWWDDWTDLTARHLKTYFFASVAPSMGNQAQIAAALSNLYTHRSAMIDDMRRSDLSVVSDGIAKLDAQKTVDSTVSNLAAWRVGTLAGDLLSVIGSFGDSAVFKTADKIGKWVKLLSTAGAVFDPDDQQTEVVYENDLKSAVEFVWGRVEELKTQLTAAKEEYEQGVRALRDAVYELRSYDLELYDPEEGCPEPDPGSRELNIVVSTVVGVGLACMECAESYEDSIIPELPGAESAEPDLADETGSPTWGDTNVKELLAELRGYLTTACGRLYYAGDQIKAAAEEYARVDDEVAAQFERSMEDWTAGPAPAYAGEWAAETDRNTYEEGASAGLAPGHANGEPSPYEADLSGG</sequence>
<dbReference type="RefSeq" id="WP_344480380.1">
    <property type="nucleotide sequence ID" value="NZ_BAAAQF010000001.1"/>
</dbReference>
<name>A0ABP4RSK4_9ACTN</name>
<reference evidence="3" key="1">
    <citation type="journal article" date="2019" name="Int. J. Syst. Evol. Microbiol.">
        <title>The Global Catalogue of Microorganisms (GCM) 10K type strain sequencing project: providing services to taxonomists for standard genome sequencing and annotation.</title>
        <authorList>
            <consortium name="The Broad Institute Genomics Platform"/>
            <consortium name="The Broad Institute Genome Sequencing Center for Infectious Disease"/>
            <person name="Wu L."/>
            <person name="Ma J."/>
        </authorList>
    </citation>
    <scope>NUCLEOTIDE SEQUENCE [LARGE SCALE GENOMIC DNA]</scope>
    <source>
        <strain evidence="3">JCM 16001</strain>
    </source>
</reference>
<keyword evidence="3" id="KW-1185">Reference proteome</keyword>
<evidence type="ECO:0008006" key="4">
    <source>
        <dbReference type="Google" id="ProtNLM"/>
    </source>
</evidence>
<dbReference type="Proteomes" id="UP001499851">
    <property type="component" value="Unassembled WGS sequence"/>
</dbReference>
<organism evidence="2 3">
    <name type="scientific">Glycomyces endophyticus</name>
    <dbReference type="NCBI Taxonomy" id="480996"/>
    <lineage>
        <taxon>Bacteria</taxon>
        <taxon>Bacillati</taxon>
        <taxon>Actinomycetota</taxon>
        <taxon>Actinomycetes</taxon>
        <taxon>Glycomycetales</taxon>
        <taxon>Glycomycetaceae</taxon>
        <taxon>Glycomyces</taxon>
    </lineage>
</organism>